<accession>A0AAD4DWI6</accession>
<dbReference type="Proteomes" id="UP001195769">
    <property type="component" value="Unassembled WGS sequence"/>
</dbReference>
<reference evidence="2" key="1">
    <citation type="journal article" date="2020" name="New Phytol.">
        <title>Comparative genomics reveals dynamic genome evolution in host specialist ectomycorrhizal fungi.</title>
        <authorList>
            <person name="Lofgren L.A."/>
            <person name="Nguyen N.H."/>
            <person name="Vilgalys R."/>
            <person name="Ruytinx J."/>
            <person name="Liao H.L."/>
            <person name="Branco S."/>
            <person name="Kuo A."/>
            <person name="LaButti K."/>
            <person name="Lipzen A."/>
            <person name="Andreopoulos W."/>
            <person name="Pangilinan J."/>
            <person name="Riley R."/>
            <person name="Hundley H."/>
            <person name="Na H."/>
            <person name="Barry K."/>
            <person name="Grigoriev I.V."/>
            <person name="Stajich J.E."/>
            <person name="Kennedy P.G."/>
        </authorList>
    </citation>
    <scope>NUCLEOTIDE SEQUENCE</scope>
    <source>
        <strain evidence="2">FC203</strain>
    </source>
</reference>
<feature type="compositionally biased region" description="Polar residues" evidence="1">
    <location>
        <begin position="108"/>
        <end position="117"/>
    </location>
</feature>
<feature type="region of interest" description="Disordered" evidence="1">
    <location>
        <begin position="108"/>
        <end position="127"/>
    </location>
</feature>
<name>A0AAD4DWI6_9AGAM</name>
<feature type="region of interest" description="Disordered" evidence="1">
    <location>
        <begin position="302"/>
        <end position="334"/>
    </location>
</feature>
<organism evidence="2 3">
    <name type="scientific">Suillus fuscotomentosus</name>
    <dbReference type="NCBI Taxonomy" id="1912939"/>
    <lineage>
        <taxon>Eukaryota</taxon>
        <taxon>Fungi</taxon>
        <taxon>Dikarya</taxon>
        <taxon>Basidiomycota</taxon>
        <taxon>Agaricomycotina</taxon>
        <taxon>Agaricomycetes</taxon>
        <taxon>Agaricomycetidae</taxon>
        <taxon>Boletales</taxon>
        <taxon>Suillineae</taxon>
        <taxon>Suillaceae</taxon>
        <taxon>Suillus</taxon>
    </lineage>
</organism>
<gene>
    <name evidence="2" type="ORF">F5891DRAFT_984489</name>
</gene>
<keyword evidence="3" id="KW-1185">Reference proteome</keyword>
<evidence type="ECO:0000313" key="3">
    <source>
        <dbReference type="Proteomes" id="UP001195769"/>
    </source>
</evidence>
<comment type="caution">
    <text evidence="2">The sequence shown here is derived from an EMBL/GenBank/DDBJ whole genome shotgun (WGS) entry which is preliminary data.</text>
</comment>
<dbReference type="AlphaFoldDB" id="A0AAD4DWI6"/>
<dbReference type="RefSeq" id="XP_041220751.1">
    <property type="nucleotide sequence ID" value="XM_041377444.1"/>
</dbReference>
<dbReference type="EMBL" id="JABBWK010000070">
    <property type="protein sequence ID" value="KAG1895175.1"/>
    <property type="molecule type" value="Genomic_DNA"/>
</dbReference>
<dbReference type="GeneID" id="64671742"/>
<protein>
    <submittedName>
        <fullName evidence="2">Uncharacterized protein</fullName>
    </submittedName>
</protein>
<evidence type="ECO:0000256" key="1">
    <source>
        <dbReference type="SAM" id="MobiDB-lite"/>
    </source>
</evidence>
<sequence>MDKTVVGVKRDEKREVELFGEPRDQGFVKGGRDLDLERVFKRDSSSEIGMTRSCCVGFVNTTSKRMTSVRLSVERRMSKDLPRPYFDEAWLARKSMFETKVSLQLQDSGSTSSTSVPCFTDQDRASDPSRRMTHIVGLLQQAKDVLNGNKARHNFATLKKNARQAFPSITLPKSNRRSDGFVPRALKGTLGPAFENKRRLRWGRVSLIEGAEVVVDETGKTTIGEVVSAVLPLLNESCLLQDIEHDIAIQMSHGSIPLTQRETARSDSREFEVRGELVDGPVLLKSYTKLVVHNAIETSATDQSSSTPWLATKKRDSIKPKPTDTSSKSSAGLATSELADDDEYHKVVIIVDQWVDTHKPRWSKASVSCISGNDQAYSEPSYQPFVSANWMLQTGAKLTDSDVKGVLCRLHI</sequence>
<evidence type="ECO:0000313" key="2">
    <source>
        <dbReference type="EMBL" id="KAG1895175.1"/>
    </source>
</evidence>
<proteinExistence type="predicted"/>
<feature type="compositionally biased region" description="Basic and acidic residues" evidence="1">
    <location>
        <begin position="313"/>
        <end position="322"/>
    </location>
</feature>